<evidence type="ECO:0000256" key="4">
    <source>
        <dbReference type="HAMAP-Rule" id="MF_00995"/>
    </source>
</evidence>
<comment type="function">
    <text evidence="4">Catalyzes the dehydration of chorismate into 3-[(1-carboxyvinyl)oxy]benzoate, a step in the biosynthesis of menaquinone (MK, vitamin K2).</text>
</comment>
<organism evidence="5 6">
    <name type="scientific">Paenalkalicoccus suaedae</name>
    <dbReference type="NCBI Taxonomy" id="2592382"/>
    <lineage>
        <taxon>Bacteria</taxon>
        <taxon>Bacillati</taxon>
        <taxon>Bacillota</taxon>
        <taxon>Bacilli</taxon>
        <taxon>Bacillales</taxon>
        <taxon>Bacillaceae</taxon>
        <taxon>Paenalkalicoccus</taxon>
    </lineage>
</organism>
<name>A0A859FDZ2_9BACI</name>
<keyword evidence="3 4" id="KW-0456">Lyase</keyword>
<accession>A0A859FDZ2</accession>
<evidence type="ECO:0000313" key="6">
    <source>
        <dbReference type="Proteomes" id="UP000318138"/>
    </source>
</evidence>
<keyword evidence="6" id="KW-1185">Reference proteome</keyword>
<comment type="pathway">
    <text evidence="1 4">Quinol/quinone metabolism; menaquinone biosynthesis.</text>
</comment>
<dbReference type="KEGG" id="psua:FLK61_30720"/>
<evidence type="ECO:0000256" key="1">
    <source>
        <dbReference type="ARBA" id="ARBA00004863"/>
    </source>
</evidence>
<reference evidence="6" key="1">
    <citation type="submission" date="2019-07" db="EMBL/GenBank/DDBJ databases">
        <title>Bacillus alkalisoli sp. nov. isolated from saline soil.</title>
        <authorList>
            <person name="Sun J.-Q."/>
            <person name="Xu L."/>
        </authorList>
    </citation>
    <scope>NUCLEOTIDE SEQUENCE [LARGE SCALE GENOMIC DNA]</scope>
    <source>
        <strain evidence="6">M4U3P1</strain>
    </source>
</reference>
<dbReference type="GO" id="GO:0016836">
    <property type="term" value="F:hydro-lyase activity"/>
    <property type="evidence" value="ECO:0007669"/>
    <property type="project" value="UniProtKB-UniRule"/>
</dbReference>
<dbReference type="Proteomes" id="UP000318138">
    <property type="component" value="Chromosome"/>
</dbReference>
<dbReference type="Gene3D" id="3.40.190.10">
    <property type="entry name" value="Periplasmic binding protein-like II"/>
    <property type="match status" value="2"/>
</dbReference>
<protein>
    <recommendedName>
        <fullName evidence="4">Chorismate dehydratase</fullName>
        <ecNumber evidence="4">4.2.1.151</ecNumber>
    </recommendedName>
    <alternativeName>
        <fullName evidence="4">Menaquinone biosynthetic enzyme MqnA</fullName>
    </alternativeName>
</protein>
<comment type="catalytic activity">
    <reaction evidence="4">
        <text>chorismate = 3-[(1-carboxyvinyl)-oxy]benzoate + H2O</text>
        <dbReference type="Rhea" id="RHEA:40051"/>
        <dbReference type="ChEBI" id="CHEBI:15377"/>
        <dbReference type="ChEBI" id="CHEBI:29748"/>
        <dbReference type="ChEBI" id="CHEBI:76981"/>
        <dbReference type="EC" id="4.2.1.151"/>
    </reaction>
</comment>
<dbReference type="InterPro" id="IPR003773">
    <property type="entry name" value="Menaquinone_biosynth"/>
</dbReference>
<dbReference type="AlphaFoldDB" id="A0A859FDZ2"/>
<sequence>MGLVVGEISYTNIRPMFHYLNRERLASFSFVPAIPAELNKKMAAGMIDVGGISSFAYGQNIDDYHVLADLSVSSYQQVGSIFLFTKKKLEELDGEPIALTSSSATSVHLLKILLRHFYRVEPRFYTQDPDFNEMMERASACLLIGDDAIRAKWNHEAEYFCYDLGKLWYEHTGLPMTYAVFAVRKEMAALYEESLASLYEGFHESKRMCKSNHYHDLITSIQREHGGTFTFWQSYFAKLNHDLTSDHLDGLHMYYDLAYQYGYLSKPVKEISVWNPVSPFHSV</sequence>
<dbReference type="HAMAP" id="MF_00995">
    <property type="entry name" value="MqnA"/>
    <property type="match status" value="1"/>
</dbReference>
<keyword evidence="2 4" id="KW-0474">Menaquinone biosynthesis</keyword>
<dbReference type="Pfam" id="PF02621">
    <property type="entry name" value="VitK2_biosynth"/>
    <property type="match status" value="1"/>
</dbReference>
<dbReference type="GO" id="GO:0009234">
    <property type="term" value="P:menaquinone biosynthetic process"/>
    <property type="evidence" value="ECO:0007669"/>
    <property type="project" value="UniProtKB-UniRule"/>
</dbReference>
<evidence type="ECO:0000256" key="3">
    <source>
        <dbReference type="ARBA" id="ARBA00023239"/>
    </source>
</evidence>
<dbReference type="InterPro" id="IPR030868">
    <property type="entry name" value="MqnA"/>
</dbReference>
<dbReference type="RefSeq" id="WP_176009127.1">
    <property type="nucleotide sequence ID" value="NZ_CP041372.2"/>
</dbReference>
<comment type="similarity">
    <text evidence="4">Belongs to the MqnA/MqnD family. MqnA subfamily.</text>
</comment>
<dbReference type="EMBL" id="CP041372">
    <property type="protein sequence ID" value="QKS71091.1"/>
    <property type="molecule type" value="Genomic_DNA"/>
</dbReference>
<gene>
    <name evidence="4" type="primary">mqnA</name>
    <name evidence="5" type="ORF">FLK61_30720</name>
</gene>
<dbReference type="SUPFAM" id="SSF53850">
    <property type="entry name" value="Periplasmic binding protein-like II"/>
    <property type="match status" value="1"/>
</dbReference>
<dbReference type="CDD" id="cd13634">
    <property type="entry name" value="PBP2_Sco4506"/>
    <property type="match status" value="1"/>
</dbReference>
<dbReference type="PANTHER" id="PTHR37690">
    <property type="entry name" value="CHORISMATE DEHYDRATASE"/>
    <property type="match status" value="1"/>
</dbReference>
<dbReference type="PANTHER" id="PTHR37690:SF1">
    <property type="entry name" value="CHORISMATE DEHYDRATASE"/>
    <property type="match status" value="1"/>
</dbReference>
<dbReference type="EC" id="4.2.1.151" evidence="4"/>
<proteinExistence type="inferred from homology"/>
<evidence type="ECO:0000256" key="2">
    <source>
        <dbReference type="ARBA" id="ARBA00022428"/>
    </source>
</evidence>
<dbReference type="UniPathway" id="UPA00079"/>
<evidence type="ECO:0000313" key="5">
    <source>
        <dbReference type="EMBL" id="QKS71091.1"/>
    </source>
</evidence>